<dbReference type="GO" id="GO:0044781">
    <property type="term" value="P:bacterial-type flagellum organization"/>
    <property type="evidence" value="ECO:0007669"/>
    <property type="project" value="UniProtKB-KW"/>
</dbReference>
<dbReference type="AlphaFoldDB" id="A0A5B8SXX4"/>
<dbReference type="KEGG" id="paur:FGL86_11805"/>
<dbReference type="SUPFAM" id="SSF101498">
    <property type="entry name" value="Anti-sigma factor FlgM"/>
    <property type="match status" value="1"/>
</dbReference>
<feature type="domain" description="Anti-sigma-28 factor FlgM C-terminal" evidence="10">
    <location>
        <begin position="46"/>
        <end position="89"/>
    </location>
</feature>
<feature type="compositionally biased region" description="Polar residues" evidence="9">
    <location>
        <begin position="39"/>
        <end position="59"/>
    </location>
</feature>
<keyword evidence="3" id="KW-0678">Repressor</keyword>
<evidence type="ECO:0000256" key="9">
    <source>
        <dbReference type="SAM" id="MobiDB-lite"/>
    </source>
</evidence>
<evidence type="ECO:0000256" key="3">
    <source>
        <dbReference type="ARBA" id="ARBA00022491"/>
    </source>
</evidence>
<proteinExistence type="inferred from homology"/>
<accession>A0A5B8SXX4</accession>
<dbReference type="GO" id="GO:0045892">
    <property type="term" value="P:negative regulation of DNA-templated transcription"/>
    <property type="evidence" value="ECO:0007669"/>
    <property type="project" value="InterPro"/>
</dbReference>
<evidence type="ECO:0000256" key="2">
    <source>
        <dbReference type="ARBA" id="ARBA00017823"/>
    </source>
</evidence>
<dbReference type="RefSeq" id="WP_147184731.1">
    <property type="nucleotide sequence ID" value="NZ_CP042382.1"/>
</dbReference>
<dbReference type="Proteomes" id="UP000321272">
    <property type="component" value="Chromosome"/>
</dbReference>
<organism evidence="11 12">
    <name type="scientific">Pistricoccus aurantiacus</name>
    <dbReference type="NCBI Taxonomy" id="1883414"/>
    <lineage>
        <taxon>Bacteria</taxon>
        <taxon>Pseudomonadati</taxon>
        <taxon>Pseudomonadota</taxon>
        <taxon>Gammaproteobacteria</taxon>
        <taxon>Oceanospirillales</taxon>
        <taxon>Halomonadaceae</taxon>
        <taxon>Pistricoccus</taxon>
    </lineage>
</organism>
<comment type="function">
    <text evidence="7">Responsible for the coupling of flagellin expression to flagellar assembly by preventing expression of the flagellin genes when a component of the middle class of proteins is defective. It negatively regulates flagellar genes by inhibiting the activity of FliA by directly binding to FliA.</text>
</comment>
<dbReference type="OrthoDB" id="5298032at2"/>
<evidence type="ECO:0000256" key="1">
    <source>
        <dbReference type="ARBA" id="ARBA00005322"/>
    </source>
</evidence>
<dbReference type="InterPro" id="IPR007412">
    <property type="entry name" value="FlgM"/>
</dbReference>
<keyword evidence="6" id="KW-0804">Transcription</keyword>
<evidence type="ECO:0000256" key="7">
    <source>
        <dbReference type="ARBA" id="ARBA00024739"/>
    </source>
</evidence>
<keyword evidence="11" id="KW-0969">Cilium</keyword>
<dbReference type="InterPro" id="IPR031316">
    <property type="entry name" value="FlgM_C"/>
</dbReference>
<evidence type="ECO:0000256" key="5">
    <source>
        <dbReference type="ARBA" id="ARBA00023015"/>
    </source>
</evidence>
<keyword evidence="12" id="KW-1185">Reference proteome</keyword>
<reference evidence="11 12" key="1">
    <citation type="submission" date="2019-06" db="EMBL/GenBank/DDBJ databases">
        <title>Genome analyses of bacteria isolated from kimchi.</title>
        <authorList>
            <person name="Lee S."/>
            <person name="Ahn S."/>
            <person name="Roh S."/>
        </authorList>
    </citation>
    <scope>NUCLEOTIDE SEQUENCE [LARGE SCALE GENOMIC DNA]</scope>
    <source>
        <strain evidence="11 12">CBA4606</strain>
    </source>
</reference>
<dbReference type="InterPro" id="IPR035890">
    <property type="entry name" value="Anti-sigma-28_factor_FlgM_sf"/>
</dbReference>
<evidence type="ECO:0000256" key="8">
    <source>
        <dbReference type="ARBA" id="ARBA00030117"/>
    </source>
</evidence>
<gene>
    <name evidence="11" type="primary">flgM</name>
    <name evidence="11" type="ORF">FGL86_11805</name>
</gene>
<protein>
    <recommendedName>
        <fullName evidence="2">Negative regulator of flagellin synthesis</fullName>
    </recommendedName>
    <alternativeName>
        <fullName evidence="8">Anti-sigma-28 factor</fullName>
    </alternativeName>
</protein>
<dbReference type="NCBIfam" id="TIGR03824">
    <property type="entry name" value="FlgM_jcvi"/>
    <property type="match status" value="1"/>
</dbReference>
<evidence type="ECO:0000256" key="4">
    <source>
        <dbReference type="ARBA" id="ARBA00022795"/>
    </source>
</evidence>
<dbReference type="Pfam" id="PF04316">
    <property type="entry name" value="FlgM"/>
    <property type="match status" value="1"/>
</dbReference>
<name>A0A5B8SXX4_9GAMM</name>
<evidence type="ECO:0000256" key="6">
    <source>
        <dbReference type="ARBA" id="ARBA00023163"/>
    </source>
</evidence>
<keyword evidence="5" id="KW-0805">Transcription regulation</keyword>
<keyword evidence="11" id="KW-0282">Flagellum</keyword>
<evidence type="ECO:0000313" key="12">
    <source>
        <dbReference type="Proteomes" id="UP000321272"/>
    </source>
</evidence>
<sequence length="100" mass="10438">MKITSNPTLPRSPQTEQVKPTNTTNSGGAVNDSGAASAPRNQASVTRLSQASTNASQDIDTARVAGVRQAISEGRLEIRADKIADGLIDSVRDMLGETDS</sequence>
<comment type="similarity">
    <text evidence="1">Belongs to the FlgM family.</text>
</comment>
<keyword evidence="4" id="KW-1005">Bacterial flagellum biogenesis</keyword>
<dbReference type="EMBL" id="CP042382">
    <property type="protein sequence ID" value="QEA39683.1"/>
    <property type="molecule type" value="Genomic_DNA"/>
</dbReference>
<evidence type="ECO:0000259" key="10">
    <source>
        <dbReference type="Pfam" id="PF04316"/>
    </source>
</evidence>
<feature type="compositionally biased region" description="Polar residues" evidence="9">
    <location>
        <begin position="1"/>
        <end position="28"/>
    </location>
</feature>
<feature type="region of interest" description="Disordered" evidence="9">
    <location>
        <begin position="1"/>
        <end position="59"/>
    </location>
</feature>
<keyword evidence="11" id="KW-0966">Cell projection</keyword>
<evidence type="ECO:0000313" key="11">
    <source>
        <dbReference type="EMBL" id="QEA39683.1"/>
    </source>
</evidence>